<name>A0ABC8QZR5_9AQUA</name>
<evidence type="ECO:0000256" key="2">
    <source>
        <dbReference type="ARBA" id="ARBA00004308"/>
    </source>
</evidence>
<comment type="domain">
    <text evidence="11">The RING-type zinc finger domain is responsible for E3 ligase activity.</text>
</comment>
<evidence type="ECO:0000313" key="14">
    <source>
        <dbReference type="Proteomes" id="UP001642360"/>
    </source>
</evidence>
<keyword evidence="6 10" id="KW-0863">Zinc-finger</keyword>
<dbReference type="InterPro" id="IPR018957">
    <property type="entry name" value="Znf_C3HC4_RING-type"/>
</dbReference>
<dbReference type="GO" id="GO:0006511">
    <property type="term" value="P:ubiquitin-dependent protein catabolic process"/>
    <property type="evidence" value="ECO:0007669"/>
    <property type="project" value="UniProtKB-UniRule"/>
</dbReference>
<dbReference type="Proteomes" id="UP001642360">
    <property type="component" value="Unassembled WGS sequence"/>
</dbReference>
<keyword evidence="8 11" id="KW-0862">Zinc</keyword>
<accession>A0ABC8QZR5</accession>
<dbReference type="InterPro" id="IPR013083">
    <property type="entry name" value="Znf_RING/FYVE/PHD"/>
</dbReference>
<keyword evidence="11" id="KW-0256">Endoplasmic reticulum</keyword>
<dbReference type="InterPro" id="IPR045103">
    <property type="entry name" value="RNF5/RNF185-like"/>
</dbReference>
<dbReference type="Gene3D" id="3.30.40.10">
    <property type="entry name" value="Zinc/RING finger domain, C3HC4 (zinc finger)"/>
    <property type="match status" value="1"/>
</dbReference>
<evidence type="ECO:0000256" key="1">
    <source>
        <dbReference type="ARBA" id="ARBA00000900"/>
    </source>
</evidence>
<evidence type="ECO:0000256" key="8">
    <source>
        <dbReference type="ARBA" id="ARBA00022833"/>
    </source>
</evidence>
<evidence type="ECO:0000256" key="5">
    <source>
        <dbReference type="ARBA" id="ARBA00022723"/>
    </source>
</evidence>
<evidence type="ECO:0000256" key="9">
    <source>
        <dbReference type="ARBA" id="ARBA00023136"/>
    </source>
</evidence>
<keyword evidence="4 11" id="KW-0808">Transferase</keyword>
<sequence>MALEQNFQQSMVPIESIGDICVEQKWKLDSGPTTALENVNGCFDCNICLDSAHDPVVTVCGHLYCWPCIYKWLHVRSSSIEPKEWPKCPICKANISTSSLIPLYGHGASPSECEAKRSQLNPIIPNRPPAFGASTLLTTATSMPSYPYQAQHPQYFAHPFGNYASMSSSSFGSTAITAMTSFFSPTVGMFGEMAFARMFGSSDTRLFTYAHPNSSPPRSGSGSPRIRRQEMQVDKSLDRVSMFLFCCFVLCLLLF</sequence>
<reference evidence="13 14" key="1">
    <citation type="submission" date="2024-02" db="EMBL/GenBank/DDBJ databases">
        <authorList>
            <person name="Vignale AGUSTIN F."/>
            <person name="Sosa J E."/>
            <person name="Modenutti C."/>
        </authorList>
    </citation>
    <scope>NUCLEOTIDE SEQUENCE [LARGE SCALE GENOMIC DNA]</scope>
</reference>
<dbReference type="EC" id="2.3.2.27" evidence="11"/>
<comment type="function">
    <text evidence="11">E3 ubiquitin-protein ligase.</text>
</comment>
<keyword evidence="5 11" id="KW-0479">Metal-binding</keyword>
<evidence type="ECO:0000256" key="11">
    <source>
        <dbReference type="RuleBase" id="RU369090"/>
    </source>
</evidence>
<proteinExistence type="predicted"/>
<evidence type="ECO:0000259" key="12">
    <source>
        <dbReference type="PROSITE" id="PS50089"/>
    </source>
</evidence>
<comment type="pathway">
    <text evidence="3 11">Protein modification; protein ubiquitination.</text>
</comment>
<keyword evidence="7 11" id="KW-0833">Ubl conjugation pathway</keyword>
<evidence type="ECO:0000256" key="3">
    <source>
        <dbReference type="ARBA" id="ARBA00004906"/>
    </source>
</evidence>
<feature type="domain" description="RING-type" evidence="12">
    <location>
        <begin position="45"/>
        <end position="92"/>
    </location>
</feature>
<organism evidence="13 14">
    <name type="scientific">Ilex paraguariensis</name>
    <name type="common">yerba mate</name>
    <dbReference type="NCBI Taxonomy" id="185542"/>
    <lineage>
        <taxon>Eukaryota</taxon>
        <taxon>Viridiplantae</taxon>
        <taxon>Streptophyta</taxon>
        <taxon>Embryophyta</taxon>
        <taxon>Tracheophyta</taxon>
        <taxon>Spermatophyta</taxon>
        <taxon>Magnoliopsida</taxon>
        <taxon>eudicotyledons</taxon>
        <taxon>Gunneridae</taxon>
        <taxon>Pentapetalae</taxon>
        <taxon>asterids</taxon>
        <taxon>campanulids</taxon>
        <taxon>Aquifoliales</taxon>
        <taxon>Aquifoliaceae</taxon>
        <taxon>Ilex</taxon>
    </lineage>
</organism>
<evidence type="ECO:0000256" key="4">
    <source>
        <dbReference type="ARBA" id="ARBA00022679"/>
    </source>
</evidence>
<dbReference type="PROSITE" id="PS00518">
    <property type="entry name" value="ZF_RING_1"/>
    <property type="match status" value="1"/>
</dbReference>
<evidence type="ECO:0000256" key="7">
    <source>
        <dbReference type="ARBA" id="ARBA00022786"/>
    </source>
</evidence>
<dbReference type="InterPro" id="IPR001841">
    <property type="entry name" value="Znf_RING"/>
</dbReference>
<dbReference type="AlphaFoldDB" id="A0ABC8QZR5"/>
<comment type="subcellular location">
    <subcellularLocation>
        <location evidence="2">Endomembrane system</location>
    </subcellularLocation>
    <subcellularLocation>
        <location evidence="11">Endoplasmic reticulum membrane</location>
        <topology evidence="11">Single-pass type IV membrane protein</topology>
    </subcellularLocation>
</comment>
<gene>
    <name evidence="13" type="ORF">ILEXP_LOCUS5325</name>
</gene>
<dbReference type="PANTHER" id="PTHR12313">
    <property type="entry name" value="E3 UBIQUITIN-PROTEIN LIGASE RNF5-RELATED"/>
    <property type="match status" value="1"/>
</dbReference>
<dbReference type="PROSITE" id="PS50089">
    <property type="entry name" value="ZF_RING_2"/>
    <property type="match status" value="1"/>
</dbReference>
<protein>
    <recommendedName>
        <fullName evidence="11">E3 ubiquitin-protein ligase RMA</fullName>
        <ecNumber evidence="11">2.3.2.27</ecNumber>
    </recommendedName>
    <alternativeName>
        <fullName evidence="11">Protein RING membrane-anchor</fullName>
    </alternativeName>
    <alternativeName>
        <fullName evidence="11">RING-type E3 ubiquitin transferase RMA</fullName>
    </alternativeName>
</protein>
<keyword evidence="9" id="KW-0472">Membrane</keyword>
<evidence type="ECO:0000256" key="10">
    <source>
        <dbReference type="PROSITE-ProRule" id="PRU00175"/>
    </source>
</evidence>
<dbReference type="GO" id="GO:0061630">
    <property type="term" value="F:ubiquitin protein ligase activity"/>
    <property type="evidence" value="ECO:0007669"/>
    <property type="project" value="UniProtKB-UniRule"/>
</dbReference>
<dbReference type="SUPFAM" id="SSF57850">
    <property type="entry name" value="RING/U-box"/>
    <property type="match status" value="1"/>
</dbReference>
<comment type="catalytic activity">
    <reaction evidence="1 11">
        <text>S-ubiquitinyl-[E2 ubiquitin-conjugating enzyme]-L-cysteine + [acceptor protein]-L-lysine = [E2 ubiquitin-conjugating enzyme]-L-cysteine + N(6)-ubiquitinyl-[acceptor protein]-L-lysine.</text>
        <dbReference type="EC" id="2.3.2.27"/>
    </reaction>
</comment>
<dbReference type="SMART" id="SM00184">
    <property type="entry name" value="RING"/>
    <property type="match status" value="1"/>
</dbReference>
<dbReference type="GO" id="GO:0005789">
    <property type="term" value="C:endoplasmic reticulum membrane"/>
    <property type="evidence" value="ECO:0007669"/>
    <property type="project" value="UniProtKB-SubCell"/>
</dbReference>
<comment type="caution">
    <text evidence="13">The sequence shown here is derived from an EMBL/GenBank/DDBJ whole genome shotgun (WGS) entry which is preliminary data.</text>
</comment>
<dbReference type="InterPro" id="IPR017907">
    <property type="entry name" value="Znf_RING_CS"/>
</dbReference>
<evidence type="ECO:0000256" key="6">
    <source>
        <dbReference type="ARBA" id="ARBA00022771"/>
    </source>
</evidence>
<dbReference type="Pfam" id="PF00097">
    <property type="entry name" value="zf-C3HC4"/>
    <property type="match status" value="1"/>
</dbReference>
<dbReference type="GO" id="GO:0008270">
    <property type="term" value="F:zinc ion binding"/>
    <property type="evidence" value="ECO:0007669"/>
    <property type="project" value="UniProtKB-KW"/>
</dbReference>
<dbReference type="EMBL" id="CAUOFW020000870">
    <property type="protein sequence ID" value="CAK9138224.1"/>
    <property type="molecule type" value="Genomic_DNA"/>
</dbReference>
<evidence type="ECO:0000313" key="13">
    <source>
        <dbReference type="EMBL" id="CAK9138224.1"/>
    </source>
</evidence>
<keyword evidence="14" id="KW-1185">Reference proteome</keyword>